<proteinExistence type="predicted"/>
<evidence type="ECO:0000313" key="1">
    <source>
        <dbReference type="EMBL" id="ORY75664.1"/>
    </source>
</evidence>
<evidence type="ECO:0000313" key="2">
    <source>
        <dbReference type="Proteomes" id="UP000193467"/>
    </source>
</evidence>
<keyword evidence="2" id="KW-1185">Reference proteome</keyword>
<comment type="caution">
    <text evidence="1">The sequence shown here is derived from an EMBL/GenBank/DDBJ whole genome shotgun (WGS) entry which is preliminary data.</text>
</comment>
<dbReference type="Proteomes" id="UP000193467">
    <property type="component" value="Unassembled WGS sequence"/>
</dbReference>
<reference evidence="1 2" key="1">
    <citation type="submission" date="2016-07" db="EMBL/GenBank/DDBJ databases">
        <title>Pervasive Adenine N6-methylation of Active Genes in Fungi.</title>
        <authorList>
            <consortium name="DOE Joint Genome Institute"/>
            <person name="Mondo S.J."/>
            <person name="Dannebaum R.O."/>
            <person name="Kuo R.C."/>
            <person name="Labutti K."/>
            <person name="Haridas S."/>
            <person name="Kuo A."/>
            <person name="Salamov A."/>
            <person name="Ahrendt S.R."/>
            <person name="Lipzen A."/>
            <person name="Sullivan W."/>
            <person name="Andreopoulos W.B."/>
            <person name="Clum A."/>
            <person name="Lindquist E."/>
            <person name="Daum C."/>
            <person name="Ramamoorthy G.K."/>
            <person name="Gryganskyi A."/>
            <person name="Culley D."/>
            <person name="Magnuson J.K."/>
            <person name="James T.Y."/>
            <person name="O'Malley M.A."/>
            <person name="Stajich J.E."/>
            <person name="Spatafora J.W."/>
            <person name="Visel A."/>
            <person name="Grigoriev I.V."/>
        </authorList>
    </citation>
    <scope>NUCLEOTIDE SEQUENCE [LARGE SCALE GENOMIC DNA]</scope>
    <source>
        <strain evidence="1 2">62-1032</strain>
    </source>
</reference>
<gene>
    <name evidence="1" type="ORF">BCR35DRAFT_333051</name>
</gene>
<organism evidence="1 2">
    <name type="scientific">Leucosporidium creatinivorum</name>
    <dbReference type="NCBI Taxonomy" id="106004"/>
    <lineage>
        <taxon>Eukaryota</taxon>
        <taxon>Fungi</taxon>
        <taxon>Dikarya</taxon>
        <taxon>Basidiomycota</taxon>
        <taxon>Pucciniomycotina</taxon>
        <taxon>Microbotryomycetes</taxon>
        <taxon>Leucosporidiales</taxon>
        <taxon>Leucosporidium</taxon>
    </lineage>
</organism>
<dbReference type="AlphaFoldDB" id="A0A1Y2EWM4"/>
<accession>A0A1Y2EWM4</accession>
<dbReference type="InParanoid" id="A0A1Y2EWM4"/>
<dbReference type="EMBL" id="MCGR01000037">
    <property type="protein sequence ID" value="ORY75664.1"/>
    <property type="molecule type" value="Genomic_DNA"/>
</dbReference>
<sequence>MKTPSCFGRSPELAWLVLIPSLESRVSTGEVAAFGADVAEAYFNSLTSTKGLIVPRAKS</sequence>
<name>A0A1Y2EWM4_9BASI</name>
<protein>
    <submittedName>
        <fullName evidence="1">Uncharacterized protein</fullName>
    </submittedName>
</protein>